<reference evidence="3 4" key="1">
    <citation type="submission" date="2016-11" db="EMBL/GenBank/DDBJ databases">
        <authorList>
            <person name="Jaros S."/>
            <person name="Januszkiewicz K."/>
            <person name="Wedrychowicz H."/>
        </authorList>
    </citation>
    <scope>NUCLEOTIDE SEQUENCE [LARGE SCALE GENOMIC DNA]</scope>
    <source>
        <strain evidence="3 4">DSM 44666</strain>
    </source>
</reference>
<protein>
    <recommendedName>
        <fullName evidence="2">Pyrroline-5-carboxylate reductase catalytic N-terminal domain-containing protein</fullName>
    </recommendedName>
</protein>
<name>A0A1M4VS82_9BACL</name>
<evidence type="ECO:0000259" key="2">
    <source>
        <dbReference type="Pfam" id="PF03807"/>
    </source>
</evidence>
<dbReference type="Pfam" id="PF03807">
    <property type="entry name" value="F420_oxidored"/>
    <property type="match status" value="1"/>
</dbReference>
<proteinExistence type="predicted"/>
<organism evidence="3 4">
    <name type="scientific">Seinonella peptonophila</name>
    <dbReference type="NCBI Taxonomy" id="112248"/>
    <lineage>
        <taxon>Bacteria</taxon>
        <taxon>Bacillati</taxon>
        <taxon>Bacillota</taxon>
        <taxon>Bacilli</taxon>
        <taxon>Bacillales</taxon>
        <taxon>Thermoactinomycetaceae</taxon>
        <taxon>Seinonella</taxon>
    </lineage>
</organism>
<keyword evidence="1" id="KW-0560">Oxidoreductase</keyword>
<dbReference type="InterPro" id="IPR028939">
    <property type="entry name" value="P5C_Rdtase_cat_N"/>
</dbReference>
<dbReference type="InterPro" id="IPR051267">
    <property type="entry name" value="STEAP_metalloreductase"/>
</dbReference>
<feature type="domain" description="Pyrroline-5-carboxylate reductase catalytic N-terminal" evidence="2">
    <location>
        <begin position="2"/>
        <end position="92"/>
    </location>
</feature>
<dbReference type="InterPro" id="IPR036291">
    <property type="entry name" value="NAD(P)-bd_dom_sf"/>
</dbReference>
<dbReference type="Proteomes" id="UP000184476">
    <property type="component" value="Unassembled WGS sequence"/>
</dbReference>
<sequence>MRIAVVGTGHMGGTIGRRWAEAGHQIMFGSRNPQSEKVKSLLQRIGKNAQVGTIKEAISFGEVILLAVLSEGVEQTLIQAGDLDNKVLINCTIFFDGQSADEIVQKLAKNARVVRAFHTLTWEVVANPKFGSTNASVFLNSADAGAKKVVAQLIRDIDLDPIDVGTVENMKQIDGAIQNLWMVLSQQYGREFGIRVLRQ</sequence>
<dbReference type="PANTHER" id="PTHR14239">
    <property type="entry name" value="DUDULIN-RELATED"/>
    <property type="match status" value="1"/>
</dbReference>
<dbReference type="RefSeq" id="WP_073154063.1">
    <property type="nucleotide sequence ID" value="NZ_FQVL01000002.1"/>
</dbReference>
<dbReference type="OrthoDB" id="9786864at2"/>
<evidence type="ECO:0000256" key="1">
    <source>
        <dbReference type="ARBA" id="ARBA00023002"/>
    </source>
</evidence>
<dbReference type="AlphaFoldDB" id="A0A1M4VS82"/>
<evidence type="ECO:0000313" key="4">
    <source>
        <dbReference type="Proteomes" id="UP000184476"/>
    </source>
</evidence>
<dbReference type="Gene3D" id="3.40.50.720">
    <property type="entry name" value="NAD(P)-binding Rossmann-like Domain"/>
    <property type="match status" value="1"/>
</dbReference>
<evidence type="ECO:0000313" key="3">
    <source>
        <dbReference type="EMBL" id="SHE71725.1"/>
    </source>
</evidence>
<dbReference type="STRING" id="112248.SAMN05444392_102506"/>
<dbReference type="SUPFAM" id="SSF51735">
    <property type="entry name" value="NAD(P)-binding Rossmann-fold domains"/>
    <property type="match status" value="1"/>
</dbReference>
<dbReference type="EMBL" id="FQVL01000002">
    <property type="protein sequence ID" value="SHE71725.1"/>
    <property type="molecule type" value="Genomic_DNA"/>
</dbReference>
<dbReference type="GO" id="GO:0016491">
    <property type="term" value="F:oxidoreductase activity"/>
    <property type="evidence" value="ECO:0007669"/>
    <property type="project" value="UniProtKB-KW"/>
</dbReference>
<accession>A0A1M4VS82</accession>
<keyword evidence="4" id="KW-1185">Reference proteome</keyword>
<dbReference type="PANTHER" id="PTHR14239:SF10">
    <property type="entry name" value="REDUCTASE"/>
    <property type="match status" value="1"/>
</dbReference>
<gene>
    <name evidence="3" type="ORF">SAMN05444392_102506</name>
</gene>